<accession>A0ABS7R9W1</accession>
<name>A0ABS7R9W1_9HYPH</name>
<evidence type="ECO:0000256" key="1">
    <source>
        <dbReference type="ARBA" id="ARBA00004459"/>
    </source>
</evidence>
<dbReference type="RefSeq" id="WP_223006171.1">
    <property type="nucleotide sequence ID" value="NZ_JAHSQO010000004.1"/>
</dbReference>
<sequence>MKTGKILTLATLVSALAVAGCQTGMPEPIVASAPAGVEGNWIGAEGLVSSFNNGAFQTKATDTGEVIATGSYTEKAGNLVEINVQSRVRAPQLVNCLKATYQGNAVVQLNCSSETGSQFVLRRG</sequence>
<evidence type="ECO:0000256" key="5">
    <source>
        <dbReference type="ARBA" id="ARBA00023237"/>
    </source>
</evidence>
<evidence type="ECO:0000313" key="10">
    <source>
        <dbReference type="Proteomes" id="UP000777661"/>
    </source>
</evidence>
<reference evidence="9 10" key="1">
    <citation type="submission" date="2021-06" db="EMBL/GenBank/DDBJ databases">
        <title>Nitratireductor porphyridii sp. nov., isolated from a small marine red alga, Porphyridium purpureum in South Korea.</title>
        <authorList>
            <person name="Kim K.H."/>
            <person name="Kristyanto S."/>
            <person name="Jeon C.O."/>
        </authorList>
    </citation>
    <scope>NUCLEOTIDE SEQUENCE [LARGE SCALE GENOMIC DNA]</scope>
    <source>
        <strain evidence="9 10">R6</strain>
    </source>
</reference>
<dbReference type="EMBL" id="JAHSQO010000004">
    <property type="protein sequence ID" value="MBY8917703.1"/>
    <property type="molecule type" value="Genomic_DNA"/>
</dbReference>
<comment type="subcellular location">
    <subcellularLocation>
        <location evidence="1">Cell outer membrane</location>
        <topology evidence="1">Lipid-anchor</topology>
    </subcellularLocation>
</comment>
<evidence type="ECO:0000256" key="8">
    <source>
        <dbReference type="SAM" id="SignalP"/>
    </source>
</evidence>
<evidence type="ECO:0000256" key="4">
    <source>
        <dbReference type="ARBA" id="ARBA00023139"/>
    </source>
</evidence>
<dbReference type="PROSITE" id="PS51257">
    <property type="entry name" value="PROKAR_LIPOPROTEIN"/>
    <property type="match status" value="1"/>
</dbReference>
<evidence type="ECO:0000313" key="9">
    <source>
        <dbReference type="EMBL" id="MBY8917703.1"/>
    </source>
</evidence>
<dbReference type="Pfam" id="PF26368">
    <property type="entry name" value="OMP10"/>
    <property type="match status" value="1"/>
</dbReference>
<keyword evidence="3" id="KW-0472">Membrane</keyword>
<keyword evidence="2 8" id="KW-0732">Signal</keyword>
<evidence type="ECO:0008006" key="11">
    <source>
        <dbReference type="Google" id="ProtNLM"/>
    </source>
</evidence>
<evidence type="ECO:0000256" key="3">
    <source>
        <dbReference type="ARBA" id="ARBA00023136"/>
    </source>
</evidence>
<comment type="similarity">
    <text evidence="7">Belongs to the rhizobiaceae omp10 lipoprotein family.</text>
</comment>
<keyword evidence="5" id="KW-0998">Cell outer membrane</keyword>
<dbReference type="Proteomes" id="UP000777661">
    <property type="component" value="Unassembled WGS sequence"/>
</dbReference>
<comment type="caution">
    <text evidence="9">The sequence shown here is derived from an EMBL/GenBank/DDBJ whole genome shotgun (WGS) entry which is preliminary data.</text>
</comment>
<dbReference type="InterPro" id="IPR049857">
    <property type="entry name" value="Omp10-like"/>
</dbReference>
<evidence type="ECO:0000256" key="7">
    <source>
        <dbReference type="ARBA" id="ARBA00044505"/>
    </source>
</evidence>
<feature type="chain" id="PRO_5047173753" description="Outer membrane lipoprotein" evidence="8">
    <location>
        <begin position="20"/>
        <end position="124"/>
    </location>
</feature>
<feature type="signal peptide" evidence="8">
    <location>
        <begin position="1"/>
        <end position="19"/>
    </location>
</feature>
<evidence type="ECO:0000256" key="2">
    <source>
        <dbReference type="ARBA" id="ARBA00022729"/>
    </source>
</evidence>
<gene>
    <name evidence="9" type="ORF">KVG22_13950</name>
</gene>
<keyword evidence="6" id="KW-0449">Lipoprotein</keyword>
<keyword evidence="10" id="KW-1185">Reference proteome</keyword>
<protein>
    <recommendedName>
        <fullName evidence="11">Outer membrane lipoprotein</fullName>
    </recommendedName>
</protein>
<proteinExistence type="inferred from homology"/>
<evidence type="ECO:0000256" key="6">
    <source>
        <dbReference type="ARBA" id="ARBA00023288"/>
    </source>
</evidence>
<organism evidence="9 10">
    <name type="scientific">Nitratireductor rhodophyticola</name>
    <dbReference type="NCBI Taxonomy" id="2854036"/>
    <lineage>
        <taxon>Bacteria</taxon>
        <taxon>Pseudomonadati</taxon>
        <taxon>Pseudomonadota</taxon>
        <taxon>Alphaproteobacteria</taxon>
        <taxon>Hyphomicrobiales</taxon>
        <taxon>Phyllobacteriaceae</taxon>
        <taxon>Nitratireductor</taxon>
    </lineage>
</organism>
<keyword evidence="4" id="KW-0564">Palmitate</keyword>